<feature type="DNA-binding region" description="Fork-head" evidence="5">
    <location>
        <begin position="105"/>
        <end position="200"/>
    </location>
</feature>
<keyword evidence="5" id="KW-0539">Nucleus</keyword>
<dbReference type="Pfam" id="PF00250">
    <property type="entry name" value="Forkhead"/>
    <property type="match status" value="1"/>
</dbReference>
<keyword evidence="9" id="KW-1185">Reference proteome</keyword>
<comment type="caution">
    <text evidence="8">The sequence shown here is derived from an EMBL/GenBank/DDBJ whole genome shotgun (WGS) entry which is preliminary data.</text>
</comment>
<dbReference type="InterPro" id="IPR036388">
    <property type="entry name" value="WH-like_DNA-bd_sf"/>
</dbReference>
<feature type="compositionally biased region" description="Basic and acidic residues" evidence="6">
    <location>
        <begin position="78"/>
        <end position="90"/>
    </location>
</feature>
<feature type="compositionally biased region" description="Basic and acidic residues" evidence="6">
    <location>
        <begin position="59"/>
        <end position="70"/>
    </location>
</feature>
<accession>A0A2A2K6X0</accession>
<comment type="subcellular location">
    <subcellularLocation>
        <location evidence="5">Nucleus</location>
    </subcellularLocation>
</comment>
<dbReference type="PROSITE" id="PS00658">
    <property type="entry name" value="FORK_HEAD_2"/>
    <property type="match status" value="1"/>
</dbReference>
<evidence type="ECO:0000256" key="2">
    <source>
        <dbReference type="ARBA" id="ARBA00056063"/>
    </source>
</evidence>
<dbReference type="CDD" id="cd20021">
    <property type="entry name" value="FH_FOXG"/>
    <property type="match status" value="1"/>
</dbReference>
<dbReference type="GO" id="GO:0003700">
    <property type="term" value="F:DNA-binding transcription factor activity"/>
    <property type="evidence" value="ECO:0007669"/>
    <property type="project" value="InterPro"/>
</dbReference>
<feature type="domain" description="Fork-head" evidence="7">
    <location>
        <begin position="105"/>
        <end position="200"/>
    </location>
</feature>
<dbReference type="InterPro" id="IPR047208">
    <property type="entry name" value="FOXG1"/>
</dbReference>
<dbReference type="PROSITE" id="PS50039">
    <property type="entry name" value="FORK_HEAD_3"/>
    <property type="match status" value="1"/>
</dbReference>
<dbReference type="PROSITE" id="PS00657">
    <property type="entry name" value="FORK_HEAD_1"/>
    <property type="match status" value="1"/>
</dbReference>
<dbReference type="PRINTS" id="PR00053">
    <property type="entry name" value="FORKHEAD"/>
</dbReference>
<name>A0A2A2K6X0_9BILA</name>
<feature type="compositionally biased region" description="Polar residues" evidence="6">
    <location>
        <begin position="32"/>
        <end position="41"/>
    </location>
</feature>
<dbReference type="GO" id="GO:1990837">
    <property type="term" value="F:sequence-specific double-stranded DNA binding"/>
    <property type="evidence" value="ECO:0007669"/>
    <property type="project" value="TreeGrafter"/>
</dbReference>
<evidence type="ECO:0000313" key="9">
    <source>
        <dbReference type="Proteomes" id="UP000218231"/>
    </source>
</evidence>
<feature type="region of interest" description="Disordered" evidence="6">
    <location>
        <begin position="25"/>
        <end position="106"/>
    </location>
</feature>
<evidence type="ECO:0000256" key="4">
    <source>
        <dbReference type="ARBA" id="ARBA00077297"/>
    </source>
</evidence>
<dbReference type="Gene3D" id="1.10.10.10">
    <property type="entry name" value="Winged helix-like DNA-binding domain superfamily/Winged helix DNA-binding domain"/>
    <property type="match status" value="1"/>
</dbReference>
<dbReference type="InterPro" id="IPR036390">
    <property type="entry name" value="WH_DNA-bd_sf"/>
</dbReference>
<gene>
    <name evidence="8" type="ORF">WR25_25055</name>
</gene>
<evidence type="ECO:0000256" key="1">
    <source>
        <dbReference type="ARBA" id="ARBA00023125"/>
    </source>
</evidence>
<dbReference type="STRING" id="2018661.A0A2A2K6X0"/>
<dbReference type="AlphaFoldDB" id="A0A2A2K6X0"/>
<evidence type="ECO:0000256" key="5">
    <source>
        <dbReference type="PROSITE-ProRule" id="PRU00089"/>
    </source>
</evidence>
<reference evidence="8 9" key="1">
    <citation type="journal article" date="2017" name="Curr. Biol.">
        <title>Genome architecture and evolution of a unichromosomal asexual nematode.</title>
        <authorList>
            <person name="Fradin H."/>
            <person name="Zegar C."/>
            <person name="Gutwein M."/>
            <person name="Lucas J."/>
            <person name="Kovtun M."/>
            <person name="Corcoran D."/>
            <person name="Baugh L.R."/>
            <person name="Kiontke K."/>
            <person name="Gunsalus K."/>
            <person name="Fitch D.H."/>
            <person name="Piano F."/>
        </authorList>
    </citation>
    <scope>NUCLEOTIDE SEQUENCE [LARGE SCALE GENOMIC DNA]</scope>
    <source>
        <strain evidence="8">PF1309</strain>
    </source>
</reference>
<organism evidence="8 9">
    <name type="scientific">Diploscapter pachys</name>
    <dbReference type="NCBI Taxonomy" id="2018661"/>
    <lineage>
        <taxon>Eukaryota</taxon>
        <taxon>Metazoa</taxon>
        <taxon>Ecdysozoa</taxon>
        <taxon>Nematoda</taxon>
        <taxon>Chromadorea</taxon>
        <taxon>Rhabditida</taxon>
        <taxon>Rhabditina</taxon>
        <taxon>Rhabditomorpha</taxon>
        <taxon>Rhabditoidea</taxon>
        <taxon>Rhabditidae</taxon>
        <taxon>Diploscapter</taxon>
    </lineage>
</organism>
<dbReference type="FunFam" id="1.10.10.10:FF:000135">
    <property type="entry name" value="forkhead box protein G1"/>
    <property type="match status" value="1"/>
</dbReference>
<dbReference type="Proteomes" id="UP000218231">
    <property type="component" value="Unassembled WGS sequence"/>
</dbReference>
<dbReference type="PANTHER" id="PTHR46617:SF3">
    <property type="entry name" value="FORKHEAD BOX PROTEIN G1"/>
    <property type="match status" value="1"/>
</dbReference>
<dbReference type="InterPro" id="IPR018122">
    <property type="entry name" value="TF_fork_head_CS_1"/>
</dbReference>
<dbReference type="GO" id="GO:0005634">
    <property type="term" value="C:nucleus"/>
    <property type="evidence" value="ECO:0007669"/>
    <property type="project" value="UniProtKB-SubCell"/>
</dbReference>
<evidence type="ECO:0000259" key="7">
    <source>
        <dbReference type="PROSITE" id="PS50039"/>
    </source>
</evidence>
<evidence type="ECO:0000313" key="8">
    <source>
        <dbReference type="EMBL" id="PAV69642.1"/>
    </source>
</evidence>
<dbReference type="InterPro" id="IPR030456">
    <property type="entry name" value="TF_fork_head_CS_2"/>
</dbReference>
<evidence type="ECO:0000256" key="6">
    <source>
        <dbReference type="SAM" id="MobiDB-lite"/>
    </source>
</evidence>
<feature type="compositionally biased region" description="Low complexity" evidence="6">
    <location>
        <begin position="42"/>
        <end position="57"/>
    </location>
</feature>
<dbReference type="EMBL" id="LIAE01009483">
    <property type="protein sequence ID" value="PAV69642.1"/>
    <property type="molecule type" value="Genomic_DNA"/>
</dbReference>
<protein>
    <recommendedName>
        <fullName evidence="3">Forkhead box protein fkh-2</fullName>
    </recommendedName>
    <alternativeName>
        <fullName evidence="4">Forkhead transcription factor family member fkh-2</fullName>
    </alternativeName>
</protein>
<sequence length="298" mass="33064">MASSFSLNHICPDLVQATTSLAVDDRRASDVSCASDSTDFVNETSPPSTPSEIPNPSRLKMEVKQERESGEETDEGIEEGRSSGDSKPRENSNSPDPNKKTASEKPPFSYNALIMMAIKNSSEKRLTLSGIYEYIQSNFPYYRNNKQGWQNSIRHNLSLNKCFVKVPRSFDDPGKGNYWMLDVNCEDEVFIGGSTGKLRRRQTPASRARMDAYKHFSSSSSIVPASAFFPGLFPSHSLALLAGSHPILPVPTGTSPATPPCPIRPSNFSLPATPMFSHQDLFNFYLTTQHLEQLRKSF</sequence>
<comment type="function">
    <text evidence="2">Transcription factor. Plays a role in embryogenesis and later development, perhaps acting redundantly with forkhead protein pes-1.</text>
</comment>
<proteinExistence type="predicted"/>
<dbReference type="PANTHER" id="PTHR46617">
    <property type="entry name" value="FORKHEAD BOX PROTEIN G1"/>
    <property type="match status" value="1"/>
</dbReference>
<evidence type="ECO:0000256" key="3">
    <source>
        <dbReference type="ARBA" id="ARBA00071019"/>
    </source>
</evidence>
<dbReference type="SMART" id="SM00339">
    <property type="entry name" value="FH"/>
    <property type="match status" value="1"/>
</dbReference>
<keyword evidence="1 5" id="KW-0238">DNA-binding</keyword>
<dbReference type="GO" id="GO:0006357">
    <property type="term" value="P:regulation of transcription by RNA polymerase II"/>
    <property type="evidence" value="ECO:0007669"/>
    <property type="project" value="TreeGrafter"/>
</dbReference>
<dbReference type="InterPro" id="IPR001766">
    <property type="entry name" value="Fork_head_dom"/>
</dbReference>
<dbReference type="SUPFAM" id="SSF46785">
    <property type="entry name" value="Winged helix' DNA-binding domain"/>
    <property type="match status" value="1"/>
</dbReference>
<dbReference type="OrthoDB" id="6230630at2759"/>